<feature type="transmembrane region" description="Helical" evidence="1">
    <location>
        <begin position="87"/>
        <end position="108"/>
    </location>
</feature>
<sequence>MGRWSGLLAALIAVALVWIDGLRDSTPWVDAHWLFSYADGVVKRGLPGWVYGLFSIPVLDSDLLVTQLALAAAVALALALRTGQAMVGLPLATGLLGLVAILSGPGLVRQLFADPGRFDAIGLALILLGAVAVDALGRRGGLVALTVLSLVAVLVHEAFVLWVTPVGLALWLLRHNMGRRDLPMIGGAALVVLAVTGWIAGRSYGDLMPFDAAKALLQARADFPVSDLSLMVQYRGLVENIAYTAETAWEAGRLVPLLIGLALVAVQTLLVWALIGRGWHGALIVGLCLTPLLLFGLGQDHGRWLAMINASLAATAMAGLRGRKPQIGPPVLAGLAALSAVQLWLGPFGVVGVFPLAGMF</sequence>
<feature type="transmembrane region" description="Helical" evidence="1">
    <location>
        <begin position="332"/>
        <end position="357"/>
    </location>
</feature>
<dbReference type="EMBL" id="AQQX01000005">
    <property type="protein sequence ID" value="KGM48201.1"/>
    <property type="molecule type" value="Genomic_DNA"/>
</dbReference>
<reference evidence="2 3" key="1">
    <citation type="journal article" date="2015" name="Antonie Van Leeuwenhoek">
        <title>Pseudooceanicola atlanticus gen. nov. sp. nov., isolated from surface seawater of the Atlantic Ocean and reclassification of Oceanicola batsensis, Oceanicola marinus, Oceanicola nitratireducens, Oceanicola nanhaiensis, Oceanicola antarcticus and Oceanicola flagellatus, as Pseudooceanicola batsensis comb. nov., Pseudooceanicola marinus comb. nov., Pseudooceanicola nitratireducens comb. nov., Pseudooceanicola nanhaiensis comb. nov., Pseudooceanicola antarcticus comb. nov., and Pseudooceanicola flagellatus comb. nov.</title>
        <authorList>
            <person name="Lai Q."/>
            <person name="Li G."/>
            <person name="Liu X."/>
            <person name="Du Y."/>
            <person name="Sun F."/>
            <person name="Shao Z."/>
        </authorList>
    </citation>
    <scope>NUCLEOTIDE SEQUENCE [LARGE SCALE GENOMIC DNA]</scope>
    <source>
        <strain evidence="2 3">22II-s11g</strain>
    </source>
</reference>
<dbReference type="eggNOG" id="ENOG5032CMR">
    <property type="taxonomic scope" value="Bacteria"/>
</dbReference>
<keyword evidence="3" id="KW-1185">Reference proteome</keyword>
<evidence type="ECO:0008006" key="4">
    <source>
        <dbReference type="Google" id="ProtNLM"/>
    </source>
</evidence>
<feature type="transmembrane region" description="Helical" evidence="1">
    <location>
        <begin position="281"/>
        <end position="297"/>
    </location>
</feature>
<feature type="transmembrane region" description="Helical" evidence="1">
    <location>
        <begin position="254"/>
        <end position="275"/>
    </location>
</feature>
<keyword evidence="1" id="KW-0812">Transmembrane</keyword>
<accession>A0A0A0EB81</accession>
<dbReference type="Proteomes" id="UP000030004">
    <property type="component" value="Unassembled WGS sequence"/>
</dbReference>
<evidence type="ECO:0000313" key="3">
    <source>
        <dbReference type="Proteomes" id="UP000030004"/>
    </source>
</evidence>
<feature type="transmembrane region" description="Helical" evidence="1">
    <location>
        <begin position="142"/>
        <end position="162"/>
    </location>
</feature>
<proteinExistence type="predicted"/>
<dbReference type="AlphaFoldDB" id="A0A0A0EB81"/>
<organism evidence="2 3">
    <name type="scientific">Pseudooceanicola atlanticus</name>
    <dbReference type="NCBI Taxonomy" id="1461694"/>
    <lineage>
        <taxon>Bacteria</taxon>
        <taxon>Pseudomonadati</taxon>
        <taxon>Pseudomonadota</taxon>
        <taxon>Alphaproteobacteria</taxon>
        <taxon>Rhodobacterales</taxon>
        <taxon>Paracoccaceae</taxon>
        <taxon>Pseudooceanicola</taxon>
    </lineage>
</organism>
<evidence type="ECO:0000313" key="2">
    <source>
        <dbReference type="EMBL" id="KGM48201.1"/>
    </source>
</evidence>
<gene>
    <name evidence="2" type="ORF">ATO9_14595</name>
</gene>
<protein>
    <recommendedName>
        <fullName evidence="4">Glycosyltransferase RgtA/B/C/D-like domain-containing protein</fullName>
    </recommendedName>
</protein>
<comment type="caution">
    <text evidence="2">The sequence shown here is derived from an EMBL/GenBank/DDBJ whole genome shotgun (WGS) entry which is preliminary data.</text>
</comment>
<keyword evidence="1" id="KW-1133">Transmembrane helix</keyword>
<feature type="transmembrane region" description="Helical" evidence="1">
    <location>
        <begin position="182"/>
        <end position="200"/>
    </location>
</feature>
<dbReference type="RefSeq" id="WP_043750376.1">
    <property type="nucleotide sequence ID" value="NZ_AQQX01000005.1"/>
</dbReference>
<name>A0A0A0EB81_9RHOB</name>
<dbReference type="OrthoDB" id="9088529at2"/>
<feature type="transmembrane region" description="Helical" evidence="1">
    <location>
        <begin position="63"/>
        <end position="80"/>
    </location>
</feature>
<evidence type="ECO:0000256" key="1">
    <source>
        <dbReference type="SAM" id="Phobius"/>
    </source>
</evidence>
<keyword evidence="1" id="KW-0472">Membrane</keyword>
<feature type="transmembrane region" description="Helical" evidence="1">
    <location>
        <begin position="120"/>
        <end position="137"/>
    </location>
</feature>